<dbReference type="GeneTree" id="ENSGT01050000244843"/>
<reference evidence="10" key="3">
    <citation type="submission" date="2025-09" db="UniProtKB">
        <authorList>
            <consortium name="Ensembl"/>
        </authorList>
    </citation>
    <scope>IDENTIFICATION</scope>
</reference>
<keyword evidence="5" id="KW-0325">Glycoprotein</keyword>
<dbReference type="InterPro" id="IPR050504">
    <property type="entry name" value="IgSF_BTN/MOG"/>
</dbReference>
<dbReference type="SUPFAM" id="SSF48726">
    <property type="entry name" value="Immunoglobulin"/>
    <property type="match status" value="1"/>
</dbReference>
<keyword evidence="7" id="KW-0812">Transmembrane</keyword>
<keyword evidence="4" id="KW-1015">Disulfide bond</keyword>
<dbReference type="Proteomes" id="UP000265080">
    <property type="component" value="Chromosome 23"/>
</dbReference>
<evidence type="ECO:0000256" key="8">
    <source>
        <dbReference type="SAM" id="SignalP"/>
    </source>
</evidence>
<keyword evidence="11" id="KW-1185">Reference proteome</keyword>
<evidence type="ECO:0000256" key="6">
    <source>
        <dbReference type="ARBA" id="ARBA00023319"/>
    </source>
</evidence>
<dbReference type="FunFam" id="2.60.40.10:FF:000142">
    <property type="entry name" value="V-set domain-containing T-cell activation inhibitor 1"/>
    <property type="match status" value="1"/>
</dbReference>
<dbReference type="OMA" id="HASSFWT"/>
<name>A0A3P8U507_AMPPE</name>
<proteinExistence type="predicted"/>
<keyword evidence="7" id="KW-1133">Transmembrane helix</keyword>
<evidence type="ECO:0000313" key="11">
    <source>
        <dbReference type="Proteomes" id="UP000265080"/>
    </source>
</evidence>
<dbReference type="PANTHER" id="PTHR24100">
    <property type="entry name" value="BUTYROPHILIN"/>
    <property type="match status" value="1"/>
</dbReference>
<dbReference type="GO" id="GO:0009897">
    <property type="term" value="C:external side of plasma membrane"/>
    <property type="evidence" value="ECO:0007669"/>
    <property type="project" value="TreeGrafter"/>
</dbReference>
<dbReference type="GO" id="GO:0005102">
    <property type="term" value="F:signaling receptor binding"/>
    <property type="evidence" value="ECO:0007669"/>
    <property type="project" value="TreeGrafter"/>
</dbReference>
<dbReference type="GO" id="GO:0001817">
    <property type="term" value="P:regulation of cytokine production"/>
    <property type="evidence" value="ECO:0007669"/>
    <property type="project" value="TreeGrafter"/>
</dbReference>
<evidence type="ECO:0000256" key="4">
    <source>
        <dbReference type="ARBA" id="ARBA00023157"/>
    </source>
</evidence>
<evidence type="ECO:0000256" key="7">
    <source>
        <dbReference type="SAM" id="Phobius"/>
    </source>
</evidence>
<evidence type="ECO:0000259" key="9">
    <source>
        <dbReference type="PROSITE" id="PS50835"/>
    </source>
</evidence>
<dbReference type="InterPro" id="IPR013783">
    <property type="entry name" value="Ig-like_fold"/>
</dbReference>
<dbReference type="PROSITE" id="PS50835">
    <property type="entry name" value="IG_LIKE"/>
    <property type="match status" value="1"/>
</dbReference>
<keyword evidence="6" id="KW-0393">Immunoglobulin domain</keyword>
<dbReference type="STRING" id="161767.ENSAPEP00000033620"/>
<dbReference type="InterPro" id="IPR036179">
    <property type="entry name" value="Ig-like_dom_sf"/>
</dbReference>
<dbReference type="InterPro" id="IPR013106">
    <property type="entry name" value="Ig_V-set"/>
</dbReference>
<dbReference type="SMART" id="SM00409">
    <property type="entry name" value="IG"/>
    <property type="match status" value="1"/>
</dbReference>
<protein>
    <recommendedName>
        <fullName evidence="9">Ig-like domain-containing protein</fullName>
    </recommendedName>
</protein>
<evidence type="ECO:0000256" key="1">
    <source>
        <dbReference type="ARBA" id="ARBA00004370"/>
    </source>
</evidence>
<reference evidence="10 11" key="1">
    <citation type="submission" date="2018-03" db="EMBL/GenBank/DDBJ databases">
        <title>Finding Nemo's genes: A chromosome-scale reference assembly of the genome of the orange clownfish Amphiprion percula.</title>
        <authorList>
            <person name="Lehmann R."/>
        </authorList>
    </citation>
    <scope>NUCLEOTIDE SEQUENCE</scope>
</reference>
<accession>A0A3P8U507</accession>
<keyword evidence="3 7" id="KW-0472">Membrane</keyword>
<sequence length="240" mass="27015">MYTNKRNFQERNHAFSLWTFTLCSAFVLSAPTDGQRQVVGPAQPIIAALGDDVILPCHLKPITDVQDKTVVWSKPDLKPDPLNPQRGVDYVHLYRNRMELPDMQIPSYNGRTALFVNELKHGNISLKITNVTLEDHGRYRCFIPKLNGRVSEAILQLIVVPNTVKTSTTELPLNPGNLQTPDPLDKTQPNGNYSTLYVVIPLVVILVVTLVAVCAYFLERRSQKHNLPDTDAPQKQPLRV</sequence>
<dbReference type="GO" id="GO:1903037">
    <property type="term" value="P:regulation of leukocyte cell-cell adhesion"/>
    <property type="evidence" value="ECO:0007669"/>
    <property type="project" value="UniProtKB-ARBA"/>
</dbReference>
<feature type="signal peptide" evidence="8">
    <location>
        <begin position="1"/>
        <end position="29"/>
    </location>
</feature>
<dbReference type="Pfam" id="PF07686">
    <property type="entry name" value="V-set"/>
    <property type="match status" value="1"/>
</dbReference>
<evidence type="ECO:0000256" key="5">
    <source>
        <dbReference type="ARBA" id="ARBA00023180"/>
    </source>
</evidence>
<feature type="domain" description="Ig-like" evidence="9">
    <location>
        <begin position="31"/>
        <end position="151"/>
    </location>
</feature>
<dbReference type="AlphaFoldDB" id="A0A3P8U507"/>
<dbReference type="PANTHER" id="PTHR24100:SF151">
    <property type="entry name" value="ICOS LIGAND"/>
    <property type="match status" value="1"/>
</dbReference>
<evidence type="ECO:0000256" key="3">
    <source>
        <dbReference type="ARBA" id="ARBA00023136"/>
    </source>
</evidence>
<keyword evidence="2 8" id="KW-0732">Signal</keyword>
<comment type="subcellular location">
    <subcellularLocation>
        <location evidence="1">Membrane</location>
    </subcellularLocation>
</comment>
<dbReference type="InterPro" id="IPR007110">
    <property type="entry name" value="Ig-like_dom"/>
</dbReference>
<organism evidence="10 11">
    <name type="scientific">Amphiprion percula</name>
    <name type="common">Orange clownfish</name>
    <name type="synonym">Lutjanus percula</name>
    <dbReference type="NCBI Taxonomy" id="161767"/>
    <lineage>
        <taxon>Eukaryota</taxon>
        <taxon>Metazoa</taxon>
        <taxon>Chordata</taxon>
        <taxon>Craniata</taxon>
        <taxon>Vertebrata</taxon>
        <taxon>Euteleostomi</taxon>
        <taxon>Actinopterygii</taxon>
        <taxon>Neopterygii</taxon>
        <taxon>Teleostei</taxon>
        <taxon>Neoteleostei</taxon>
        <taxon>Acanthomorphata</taxon>
        <taxon>Ovalentaria</taxon>
        <taxon>Pomacentridae</taxon>
        <taxon>Amphiprion</taxon>
    </lineage>
</organism>
<dbReference type="Gene3D" id="2.60.40.10">
    <property type="entry name" value="Immunoglobulins"/>
    <property type="match status" value="1"/>
</dbReference>
<evidence type="ECO:0000313" key="10">
    <source>
        <dbReference type="Ensembl" id="ENSAPEP00000033620.1"/>
    </source>
</evidence>
<dbReference type="GO" id="GO:0050863">
    <property type="term" value="P:regulation of T cell activation"/>
    <property type="evidence" value="ECO:0007669"/>
    <property type="project" value="UniProtKB-ARBA"/>
</dbReference>
<dbReference type="InterPro" id="IPR003599">
    <property type="entry name" value="Ig_sub"/>
</dbReference>
<dbReference type="GO" id="GO:0050852">
    <property type="term" value="P:T cell receptor signaling pathway"/>
    <property type="evidence" value="ECO:0007669"/>
    <property type="project" value="TreeGrafter"/>
</dbReference>
<evidence type="ECO:0000256" key="2">
    <source>
        <dbReference type="ARBA" id="ARBA00022729"/>
    </source>
</evidence>
<feature type="transmembrane region" description="Helical" evidence="7">
    <location>
        <begin position="196"/>
        <end position="218"/>
    </location>
</feature>
<dbReference type="Ensembl" id="ENSAPET00000034500.1">
    <property type="protein sequence ID" value="ENSAPEP00000033620.1"/>
    <property type="gene ID" value="ENSAPEG00000023892.1"/>
</dbReference>
<feature type="chain" id="PRO_5017936275" description="Ig-like domain-containing protein" evidence="8">
    <location>
        <begin position="30"/>
        <end position="240"/>
    </location>
</feature>
<reference evidence="10" key="2">
    <citation type="submission" date="2025-08" db="UniProtKB">
        <authorList>
            <consortium name="Ensembl"/>
        </authorList>
    </citation>
    <scope>IDENTIFICATION</scope>
</reference>